<dbReference type="EMBL" id="ASPP01021374">
    <property type="protein sequence ID" value="ETO12476.1"/>
    <property type="molecule type" value="Genomic_DNA"/>
</dbReference>
<evidence type="ECO:0000313" key="2">
    <source>
        <dbReference type="EMBL" id="ETO12476.1"/>
    </source>
</evidence>
<reference evidence="2 3" key="1">
    <citation type="journal article" date="2013" name="Curr. Biol.">
        <title>The Genome of the Foraminiferan Reticulomyxa filosa.</title>
        <authorList>
            <person name="Glockner G."/>
            <person name="Hulsmann N."/>
            <person name="Schleicher M."/>
            <person name="Noegel A.A."/>
            <person name="Eichinger L."/>
            <person name="Gallinger C."/>
            <person name="Pawlowski J."/>
            <person name="Sierra R."/>
            <person name="Euteneuer U."/>
            <person name="Pillet L."/>
            <person name="Moustafa A."/>
            <person name="Platzer M."/>
            <person name="Groth M."/>
            <person name="Szafranski K."/>
            <person name="Schliwa M."/>
        </authorList>
    </citation>
    <scope>NUCLEOTIDE SEQUENCE [LARGE SCALE GENOMIC DNA]</scope>
</reference>
<dbReference type="Proteomes" id="UP000023152">
    <property type="component" value="Unassembled WGS sequence"/>
</dbReference>
<dbReference type="AlphaFoldDB" id="X6MFP7"/>
<feature type="coiled-coil region" evidence="1">
    <location>
        <begin position="17"/>
        <end position="126"/>
    </location>
</feature>
<name>X6MFP7_RETFI</name>
<sequence length="171" mass="20334">MQLSFFILFFFSKKKKCESDERTKKGYQMQKEEIEKQIREVDNDVKELELQQQSDVSTIQFLQQQISTKEQQIEDLAKIPERLKQEEAQREAEFQQKIKELEDDSNNSFQEQLIKINKEKDILTKEIKVCFFVCLHGGKKLLEGSKASIYTVRLNRLNKQNFNRLHNPGMN</sequence>
<comment type="caution">
    <text evidence="2">The sequence shown here is derived from an EMBL/GenBank/DDBJ whole genome shotgun (WGS) entry which is preliminary data.</text>
</comment>
<evidence type="ECO:0000256" key="1">
    <source>
        <dbReference type="SAM" id="Coils"/>
    </source>
</evidence>
<keyword evidence="1" id="KW-0175">Coiled coil</keyword>
<evidence type="ECO:0000313" key="3">
    <source>
        <dbReference type="Proteomes" id="UP000023152"/>
    </source>
</evidence>
<keyword evidence="3" id="KW-1185">Reference proteome</keyword>
<gene>
    <name evidence="2" type="ORF">RFI_24900</name>
</gene>
<organism evidence="2 3">
    <name type="scientific">Reticulomyxa filosa</name>
    <dbReference type="NCBI Taxonomy" id="46433"/>
    <lineage>
        <taxon>Eukaryota</taxon>
        <taxon>Sar</taxon>
        <taxon>Rhizaria</taxon>
        <taxon>Retaria</taxon>
        <taxon>Foraminifera</taxon>
        <taxon>Monothalamids</taxon>
        <taxon>Reticulomyxidae</taxon>
        <taxon>Reticulomyxa</taxon>
    </lineage>
</organism>
<accession>X6MFP7</accession>
<proteinExistence type="predicted"/>
<protein>
    <submittedName>
        <fullName evidence="2">Uncharacterized protein</fullName>
    </submittedName>
</protein>